<dbReference type="OrthoDB" id="2019572at2759"/>
<reference evidence="2" key="1">
    <citation type="journal article" date="2020" name="Fungal Divers.">
        <title>Resolving the Mortierellaceae phylogeny through synthesis of multi-gene phylogenetics and phylogenomics.</title>
        <authorList>
            <person name="Vandepol N."/>
            <person name="Liber J."/>
            <person name="Desiro A."/>
            <person name="Na H."/>
            <person name="Kennedy M."/>
            <person name="Barry K."/>
            <person name="Grigoriev I.V."/>
            <person name="Miller A.N."/>
            <person name="O'Donnell K."/>
            <person name="Stajich J.E."/>
            <person name="Bonito G."/>
        </authorList>
    </citation>
    <scope>NUCLEOTIDE SEQUENCE</scope>
    <source>
        <strain evidence="2">NRRL 6426</strain>
    </source>
</reference>
<evidence type="ECO:0000313" key="2">
    <source>
        <dbReference type="EMBL" id="KAF9123200.1"/>
    </source>
</evidence>
<keyword evidence="3" id="KW-1185">Reference proteome</keyword>
<proteinExistence type="predicted"/>
<sequence length="305" mass="33459">MILLHHKPGVPHHRNTILSLGQATTQILLGALLILSSSPSSSQSSGSSIVAADASSLFDSLTSFVRINNNNNQHHFRESDENQHQQEQLANFNALMEEEDAGQEQGDEHMQKAEGQKGTLVSILESVYSFAAKKVGVNPAPTAGKTPVAPTTELIANDDDEQLRFQYQGTSRHLGQWDLVGVSGVSAMHATLIPNTNKIVFLEKVEKNTHAYLTENAEKFAFSVEYDIDKSTFRPLHTKTNQFCSAGGYRPDGTIVSLGGAEAQSDVAEGWNSLRFLSSCNATHSRCDWDTRNDITLKTGRWYPT</sequence>
<protein>
    <recommendedName>
        <fullName evidence="1">Glyoxal oxidase N-terminal domain-containing protein</fullName>
    </recommendedName>
</protein>
<dbReference type="Proteomes" id="UP000748756">
    <property type="component" value="Unassembled WGS sequence"/>
</dbReference>
<dbReference type="PANTHER" id="PTHR32208:SF21">
    <property type="entry name" value="LOW QUALITY PROTEIN: ALDEHYDE OXIDASE GLOX-LIKE"/>
    <property type="match status" value="1"/>
</dbReference>
<feature type="non-terminal residue" evidence="2">
    <location>
        <position position="1"/>
    </location>
</feature>
<dbReference type="PANTHER" id="PTHR32208">
    <property type="entry name" value="SECRETED PROTEIN-RELATED"/>
    <property type="match status" value="1"/>
</dbReference>
<organism evidence="2 3">
    <name type="scientific">Linnemannia schmuckeri</name>
    <dbReference type="NCBI Taxonomy" id="64567"/>
    <lineage>
        <taxon>Eukaryota</taxon>
        <taxon>Fungi</taxon>
        <taxon>Fungi incertae sedis</taxon>
        <taxon>Mucoromycota</taxon>
        <taxon>Mortierellomycotina</taxon>
        <taxon>Mortierellomycetes</taxon>
        <taxon>Mortierellales</taxon>
        <taxon>Mortierellaceae</taxon>
        <taxon>Linnemannia</taxon>
    </lineage>
</organism>
<dbReference type="InterPro" id="IPR037293">
    <property type="entry name" value="Gal_Oxidase_central_sf"/>
</dbReference>
<dbReference type="Gene3D" id="2.130.10.80">
    <property type="entry name" value="Galactose oxidase/kelch, beta-propeller"/>
    <property type="match status" value="1"/>
</dbReference>
<feature type="domain" description="Glyoxal oxidase N-terminal" evidence="1">
    <location>
        <begin position="211"/>
        <end position="305"/>
    </location>
</feature>
<evidence type="ECO:0000259" key="1">
    <source>
        <dbReference type="Pfam" id="PF07250"/>
    </source>
</evidence>
<evidence type="ECO:0000313" key="3">
    <source>
        <dbReference type="Proteomes" id="UP000748756"/>
    </source>
</evidence>
<dbReference type="EMBL" id="JAAAUQ010002489">
    <property type="protein sequence ID" value="KAF9123200.1"/>
    <property type="molecule type" value="Genomic_DNA"/>
</dbReference>
<accession>A0A9P5R520</accession>
<dbReference type="AlphaFoldDB" id="A0A9P5R520"/>
<dbReference type="InterPro" id="IPR009880">
    <property type="entry name" value="Glyoxal_oxidase_N"/>
</dbReference>
<gene>
    <name evidence="2" type="ORF">BG015_005355</name>
</gene>
<dbReference type="Pfam" id="PF07250">
    <property type="entry name" value="Glyoxal_oxid_N"/>
    <property type="match status" value="1"/>
</dbReference>
<name>A0A9P5R520_9FUNG</name>
<comment type="caution">
    <text evidence="2">The sequence shown here is derived from an EMBL/GenBank/DDBJ whole genome shotgun (WGS) entry which is preliminary data.</text>
</comment>